<dbReference type="Proteomes" id="UP000282977">
    <property type="component" value="Unassembled WGS sequence"/>
</dbReference>
<evidence type="ECO:0000313" key="3">
    <source>
        <dbReference type="Proteomes" id="UP000282977"/>
    </source>
</evidence>
<dbReference type="InterPro" id="IPR036724">
    <property type="entry name" value="Cobalamin-bd_sf"/>
</dbReference>
<dbReference type="GO" id="GO:0046872">
    <property type="term" value="F:metal ion binding"/>
    <property type="evidence" value="ECO:0007669"/>
    <property type="project" value="InterPro"/>
</dbReference>
<dbReference type="AlphaFoldDB" id="A0A437J5I1"/>
<dbReference type="EMBL" id="RZUL01000004">
    <property type="protein sequence ID" value="RVT40209.1"/>
    <property type="molecule type" value="Genomic_DNA"/>
</dbReference>
<keyword evidence="3" id="KW-1185">Reference proteome</keyword>
<reference evidence="2 3" key="1">
    <citation type="submission" date="2019-01" db="EMBL/GenBank/DDBJ databases">
        <authorList>
            <person name="Chen W.-M."/>
        </authorList>
    </citation>
    <scope>NUCLEOTIDE SEQUENCE [LARGE SCALE GENOMIC DNA]</scope>
    <source>
        <strain evidence="2 3">TLA-22</strain>
    </source>
</reference>
<organism evidence="2 3">
    <name type="scientific">Sphingobium algorifonticola</name>
    <dbReference type="NCBI Taxonomy" id="2008318"/>
    <lineage>
        <taxon>Bacteria</taxon>
        <taxon>Pseudomonadati</taxon>
        <taxon>Pseudomonadota</taxon>
        <taxon>Alphaproteobacteria</taxon>
        <taxon>Sphingomonadales</taxon>
        <taxon>Sphingomonadaceae</taxon>
        <taxon>Sphingobium</taxon>
    </lineage>
</organism>
<feature type="domain" description="B12-binding" evidence="1">
    <location>
        <begin position="225"/>
        <end position="356"/>
    </location>
</feature>
<dbReference type="Pfam" id="PF02310">
    <property type="entry name" value="B12-binding"/>
    <property type="match status" value="1"/>
</dbReference>
<name>A0A437J5I1_9SPHN</name>
<evidence type="ECO:0000259" key="1">
    <source>
        <dbReference type="PROSITE" id="PS51332"/>
    </source>
</evidence>
<evidence type="ECO:0000313" key="2">
    <source>
        <dbReference type="EMBL" id="RVT40209.1"/>
    </source>
</evidence>
<dbReference type="PROSITE" id="PS51332">
    <property type="entry name" value="B12_BINDING"/>
    <property type="match status" value="1"/>
</dbReference>
<dbReference type="InterPro" id="IPR006158">
    <property type="entry name" value="Cobalamin-bd"/>
</dbReference>
<dbReference type="OrthoDB" id="5498228at2"/>
<dbReference type="SUPFAM" id="SSF52242">
    <property type="entry name" value="Cobalamin (vitamin B12)-binding domain"/>
    <property type="match status" value="1"/>
</dbReference>
<gene>
    <name evidence="2" type="ORF">ENE74_12785</name>
</gene>
<accession>A0A437J5I1</accession>
<dbReference type="Gene3D" id="3.40.50.280">
    <property type="entry name" value="Cobalamin-binding domain"/>
    <property type="match status" value="1"/>
</dbReference>
<protein>
    <submittedName>
        <fullName evidence="2">Cobalamin B12-binding domain-containing protein</fullName>
    </submittedName>
</protein>
<dbReference type="GO" id="GO:0031419">
    <property type="term" value="F:cobalamin binding"/>
    <property type="evidence" value="ECO:0007669"/>
    <property type="project" value="InterPro"/>
</dbReference>
<dbReference type="CDD" id="cd02065">
    <property type="entry name" value="B12-binding_like"/>
    <property type="match status" value="1"/>
</dbReference>
<proteinExistence type="predicted"/>
<sequence>MLHCGIVLCCQGRLTGIAFESAGGSRGHPGLQSIRLPPTRRVGMSSMIGAVRSQQSVQPRGRRQRQGASDCYAAFRQDMQHAASHHHDFCISKLIEAEIIPRLLVAHATEGAGQGEPIILMSGVDAITSAEVEAFAPLTLSVEAAELLDQVENMLGRGVSVETLLLDLLAPTARLLAPTARLLGQYWEEDRCDFVEVTMGLWRLQEIVHEISARMPSACQSGGGGHRIMITALPGDQHSFAGLLLDEIFSRNGWTTDRPVDVSLGDLLGRVAGEWFDIVALTIGTDSHIGALPSVIASLRNVSRNPQLCIMVGGPAFVLHPELAVEVGADGTAADASLAVKLASELVAAQEREAIY</sequence>
<comment type="caution">
    <text evidence="2">The sequence shown here is derived from an EMBL/GenBank/DDBJ whole genome shotgun (WGS) entry which is preliminary data.</text>
</comment>